<evidence type="ECO:0000313" key="13">
    <source>
        <dbReference type="EMBL" id="KAJ8318946.1"/>
    </source>
</evidence>
<evidence type="ECO:0000256" key="1">
    <source>
        <dbReference type="ARBA" id="ARBA00004401"/>
    </source>
</evidence>
<keyword evidence="3" id="KW-0645">Protease</keyword>
<keyword evidence="5" id="KW-0720">Serine protease</keyword>
<evidence type="ECO:0000256" key="4">
    <source>
        <dbReference type="ARBA" id="ARBA00022801"/>
    </source>
</evidence>
<evidence type="ECO:0000256" key="6">
    <source>
        <dbReference type="ARBA" id="ARBA00022968"/>
    </source>
</evidence>
<dbReference type="InterPro" id="IPR001190">
    <property type="entry name" value="SRCR"/>
</dbReference>
<comment type="subcellular location">
    <subcellularLocation>
        <location evidence="1">Cell membrane</location>
        <topology evidence="1">Single-pass type II membrane protein</topology>
    </subcellularLocation>
</comment>
<dbReference type="PROSITE" id="PS01209">
    <property type="entry name" value="LDLRA_1"/>
    <property type="match status" value="2"/>
</dbReference>
<keyword evidence="4" id="KW-0378">Hydrolase</keyword>
<sequence>MHTEPPKPTTSVPFGTCERIVFPYCANDTTYNYTTFPNFMGHTSQQDISKGLEKYGELFNNPTCYDYSRDYWCSVWAPECKNGKRIPPCRNYCNAGKCVDVKPDEVLDACRAIGFNRTAFPNYVGDIRASKAKTPVMMISTIEMSTNCYKYATLFACAAYLPKCSGTNVVPSHTIPPCKSLCSNFQDRCSMFMEIFHSPWPEALNCSQFPDSPDTTVCIGYEEAHEAPPLIECEKGDLRCDGDSCIPPSWWCDGYRDCNDSADESHPMCASCPVGKHKCQPVGLCIEKLAVCDGLNDCYEDTDELSCVRLGKGLDEGDLLVYEPVSETWQNVCADDWNSTWSNLTCKQLGYE</sequence>
<dbReference type="InterPro" id="IPR036772">
    <property type="entry name" value="SRCR-like_dom_sf"/>
</dbReference>
<dbReference type="SMART" id="SM00192">
    <property type="entry name" value="LDLa"/>
    <property type="match status" value="2"/>
</dbReference>
<comment type="caution">
    <text evidence="13">The sequence shown here is derived from an EMBL/GenBank/DDBJ whole genome shotgun (WGS) entry which is preliminary data.</text>
</comment>
<dbReference type="Gene3D" id="1.10.2000.10">
    <property type="entry name" value="Frizzled cysteine-rich domain"/>
    <property type="match status" value="2"/>
</dbReference>
<dbReference type="InterPro" id="IPR002172">
    <property type="entry name" value="LDrepeatLR_classA_rpt"/>
</dbReference>
<dbReference type="Pfam" id="PF01392">
    <property type="entry name" value="Fz"/>
    <property type="match status" value="2"/>
</dbReference>
<keyword evidence="6" id="KW-0735">Signal-anchor</keyword>
<feature type="domain" description="SRCR" evidence="12">
    <location>
        <begin position="308"/>
        <end position="352"/>
    </location>
</feature>
<evidence type="ECO:0000256" key="3">
    <source>
        <dbReference type="ARBA" id="ARBA00022670"/>
    </source>
</evidence>
<dbReference type="InterPro" id="IPR023415">
    <property type="entry name" value="LDLR_class-A_CS"/>
</dbReference>
<accession>A0ABQ9FQF9</accession>
<dbReference type="CDD" id="cd00112">
    <property type="entry name" value="LDLa"/>
    <property type="match status" value="2"/>
</dbReference>
<dbReference type="SUPFAM" id="SSF63501">
    <property type="entry name" value="Frizzled cysteine-rich domain"/>
    <property type="match status" value="2"/>
</dbReference>
<dbReference type="Pfam" id="PF15494">
    <property type="entry name" value="SRCR_2"/>
    <property type="match status" value="1"/>
</dbReference>
<comment type="caution">
    <text evidence="10">Lacks conserved residue(s) required for the propagation of feature annotation.</text>
</comment>
<dbReference type="InterPro" id="IPR036055">
    <property type="entry name" value="LDL_receptor-like_sf"/>
</dbReference>
<dbReference type="SUPFAM" id="SSF56487">
    <property type="entry name" value="SRCR-like"/>
    <property type="match status" value="1"/>
</dbReference>
<dbReference type="PRINTS" id="PR00261">
    <property type="entry name" value="LDLRECEPTOR"/>
</dbReference>
<dbReference type="SUPFAM" id="SSF57424">
    <property type="entry name" value="LDL receptor-like module"/>
    <property type="match status" value="2"/>
</dbReference>
<evidence type="ECO:0000259" key="12">
    <source>
        <dbReference type="PROSITE" id="PS50287"/>
    </source>
</evidence>
<gene>
    <name evidence="13" type="ORF">KUTeg_004037</name>
</gene>
<dbReference type="Gene3D" id="3.10.250.10">
    <property type="entry name" value="SRCR-like domain"/>
    <property type="match status" value="1"/>
</dbReference>
<dbReference type="SMART" id="SM00063">
    <property type="entry name" value="FRI"/>
    <property type="match status" value="1"/>
</dbReference>
<keyword evidence="2" id="KW-0217">Developmental protein</keyword>
<evidence type="ECO:0000256" key="8">
    <source>
        <dbReference type="PROSITE-ProRule" id="PRU00090"/>
    </source>
</evidence>
<name>A0ABQ9FQF9_TEGGR</name>
<protein>
    <recommendedName>
        <fullName evidence="15">Atrial natriuretic peptide-converting enzyme</fullName>
    </recommendedName>
</protein>
<evidence type="ECO:0000256" key="7">
    <source>
        <dbReference type="ARBA" id="ARBA00023157"/>
    </source>
</evidence>
<reference evidence="13 14" key="1">
    <citation type="submission" date="2022-12" db="EMBL/GenBank/DDBJ databases">
        <title>Chromosome-level genome of Tegillarca granosa.</title>
        <authorList>
            <person name="Kim J."/>
        </authorList>
    </citation>
    <scope>NUCLEOTIDE SEQUENCE [LARGE SCALE GENOMIC DNA]</scope>
    <source>
        <strain evidence="13">Teg-2019</strain>
        <tissue evidence="13">Adductor muscle</tissue>
    </source>
</reference>
<dbReference type="PROSITE" id="PS50068">
    <property type="entry name" value="LDLRA_2"/>
    <property type="match status" value="2"/>
</dbReference>
<keyword evidence="14" id="KW-1185">Reference proteome</keyword>
<feature type="domain" description="FZ" evidence="11">
    <location>
        <begin position="93"/>
        <end position="221"/>
    </location>
</feature>
<evidence type="ECO:0000256" key="10">
    <source>
        <dbReference type="PROSITE-ProRule" id="PRU00196"/>
    </source>
</evidence>
<dbReference type="PANTHER" id="PTHR11309">
    <property type="entry name" value="FRIZZLED"/>
    <property type="match status" value="1"/>
</dbReference>
<dbReference type="PANTHER" id="PTHR11309:SF47">
    <property type="entry name" value="FRIZZLED"/>
    <property type="match status" value="1"/>
</dbReference>
<dbReference type="Proteomes" id="UP001217089">
    <property type="component" value="Unassembled WGS sequence"/>
</dbReference>
<feature type="disulfide bond" evidence="9">
    <location>
        <begin position="233"/>
        <end position="245"/>
    </location>
</feature>
<feature type="domain" description="FZ" evidence="11">
    <location>
        <begin position="12"/>
        <end position="97"/>
    </location>
</feature>
<dbReference type="PROSITE" id="PS50287">
    <property type="entry name" value="SRCR_2"/>
    <property type="match status" value="1"/>
</dbReference>
<feature type="disulfide bond" evidence="8">
    <location>
        <begin position="182"/>
        <end position="206"/>
    </location>
</feature>
<dbReference type="CDD" id="cd07066">
    <property type="entry name" value="CRD_FZ"/>
    <property type="match status" value="1"/>
</dbReference>
<dbReference type="Pfam" id="PF00057">
    <property type="entry name" value="Ldl_recept_a"/>
    <property type="match status" value="2"/>
</dbReference>
<evidence type="ECO:0000256" key="9">
    <source>
        <dbReference type="PROSITE-ProRule" id="PRU00124"/>
    </source>
</evidence>
<dbReference type="PROSITE" id="PS50038">
    <property type="entry name" value="FZ"/>
    <property type="match status" value="2"/>
</dbReference>
<evidence type="ECO:0000256" key="2">
    <source>
        <dbReference type="ARBA" id="ARBA00022473"/>
    </source>
</evidence>
<organism evidence="13 14">
    <name type="scientific">Tegillarca granosa</name>
    <name type="common">Malaysian cockle</name>
    <name type="synonym">Anadara granosa</name>
    <dbReference type="NCBI Taxonomy" id="220873"/>
    <lineage>
        <taxon>Eukaryota</taxon>
        <taxon>Metazoa</taxon>
        <taxon>Spiralia</taxon>
        <taxon>Lophotrochozoa</taxon>
        <taxon>Mollusca</taxon>
        <taxon>Bivalvia</taxon>
        <taxon>Autobranchia</taxon>
        <taxon>Pteriomorphia</taxon>
        <taxon>Arcoida</taxon>
        <taxon>Arcoidea</taxon>
        <taxon>Arcidae</taxon>
        <taxon>Tegillarca</taxon>
    </lineage>
</organism>
<dbReference type="InterPro" id="IPR036790">
    <property type="entry name" value="Frizzled_dom_sf"/>
</dbReference>
<evidence type="ECO:0000256" key="5">
    <source>
        <dbReference type="ARBA" id="ARBA00022825"/>
    </source>
</evidence>
<dbReference type="Gene3D" id="4.10.400.10">
    <property type="entry name" value="Low-density Lipoprotein Receptor"/>
    <property type="match status" value="2"/>
</dbReference>
<feature type="disulfide bond" evidence="9">
    <location>
        <begin position="292"/>
        <end position="307"/>
    </location>
</feature>
<evidence type="ECO:0008006" key="15">
    <source>
        <dbReference type="Google" id="ProtNLM"/>
    </source>
</evidence>
<dbReference type="InterPro" id="IPR020067">
    <property type="entry name" value="Frizzled_dom"/>
</dbReference>
<dbReference type="InterPro" id="IPR015526">
    <property type="entry name" value="Frizzled/SFRP"/>
</dbReference>
<evidence type="ECO:0000259" key="11">
    <source>
        <dbReference type="PROSITE" id="PS50038"/>
    </source>
</evidence>
<proteinExistence type="predicted"/>
<feature type="disulfide bond" evidence="9">
    <location>
        <begin position="240"/>
        <end position="258"/>
    </location>
</feature>
<keyword evidence="6" id="KW-0812">Transmembrane</keyword>
<evidence type="ECO:0000313" key="14">
    <source>
        <dbReference type="Proteomes" id="UP001217089"/>
    </source>
</evidence>
<dbReference type="EMBL" id="JARBDR010000214">
    <property type="protein sequence ID" value="KAJ8318946.1"/>
    <property type="molecule type" value="Genomic_DNA"/>
</dbReference>
<keyword evidence="7 9" id="KW-1015">Disulfide bond</keyword>